<accession>A0A9P4P0I5</accession>
<comment type="caution">
    <text evidence="2">The sequence shown here is derived from an EMBL/GenBank/DDBJ whole genome shotgun (WGS) entry which is preliminary data.</text>
</comment>
<feature type="region of interest" description="Disordered" evidence="1">
    <location>
        <begin position="95"/>
        <end position="142"/>
    </location>
</feature>
<proteinExistence type="predicted"/>
<dbReference type="EMBL" id="MU007016">
    <property type="protein sequence ID" value="KAF2434474.1"/>
    <property type="molecule type" value="Genomic_DNA"/>
</dbReference>
<reference evidence="2" key="1">
    <citation type="journal article" date="2020" name="Stud. Mycol.">
        <title>101 Dothideomycetes genomes: a test case for predicting lifestyles and emergence of pathogens.</title>
        <authorList>
            <person name="Haridas S."/>
            <person name="Albert R."/>
            <person name="Binder M."/>
            <person name="Bloem J."/>
            <person name="Labutti K."/>
            <person name="Salamov A."/>
            <person name="Andreopoulos B."/>
            <person name="Baker S."/>
            <person name="Barry K."/>
            <person name="Bills G."/>
            <person name="Bluhm B."/>
            <person name="Cannon C."/>
            <person name="Castanera R."/>
            <person name="Culley D."/>
            <person name="Daum C."/>
            <person name="Ezra D."/>
            <person name="Gonzalez J."/>
            <person name="Henrissat B."/>
            <person name="Kuo A."/>
            <person name="Liang C."/>
            <person name="Lipzen A."/>
            <person name="Lutzoni F."/>
            <person name="Magnuson J."/>
            <person name="Mondo S."/>
            <person name="Nolan M."/>
            <person name="Ohm R."/>
            <person name="Pangilinan J."/>
            <person name="Park H.-J."/>
            <person name="Ramirez L."/>
            <person name="Alfaro M."/>
            <person name="Sun H."/>
            <person name="Tritt A."/>
            <person name="Yoshinaga Y."/>
            <person name="Zwiers L.-H."/>
            <person name="Turgeon B."/>
            <person name="Goodwin S."/>
            <person name="Spatafora J."/>
            <person name="Crous P."/>
            <person name="Grigoriev I."/>
        </authorList>
    </citation>
    <scope>NUCLEOTIDE SEQUENCE</scope>
    <source>
        <strain evidence="2">CBS 130266</strain>
    </source>
</reference>
<sequence>MGNLPSTSGNEAPMHSLGTASKSTLCPSISTPAITHLTSRPEKLQATKPFYTIHINTTTKMSSSQDNNNNITTRTILPTFAAPFAVKFTIPKGKAHLPPTTIKEEEEDDDLSLGGRPLSPFIKKEPGLEDPSHQMPPPPPAGPSAVEIVDEVLRLQKEVLSAGGNGTREVPWLWGSFGKIPGGSAGASAGGKKVLSGRVGRKKRGEEMWRVLGERRKAMGVAIESVLGREDNPARRYLDMVPSGWRVDGDAREVERDDEMEEEE</sequence>
<feature type="compositionally biased region" description="Basic and acidic residues" evidence="1">
    <location>
        <begin position="122"/>
        <end position="132"/>
    </location>
</feature>
<evidence type="ECO:0000313" key="2">
    <source>
        <dbReference type="EMBL" id="KAF2434474.1"/>
    </source>
</evidence>
<evidence type="ECO:0000256" key="1">
    <source>
        <dbReference type="SAM" id="MobiDB-lite"/>
    </source>
</evidence>
<protein>
    <submittedName>
        <fullName evidence="2">Uncharacterized protein</fullName>
    </submittedName>
</protein>
<feature type="region of interest" description="Disordered" evidence="1">
    <location>
        <begin position="1"/>
        <end position="23"/>
    </location>
</feature>
<dbReference type="AlphaFoldDB" id="A0A9P4P0I5"/>
<dbReference type="Proteomes" id="UP000800235">
    <property type="component" value="Unassembled WGS sequence"/>
</dbReference>
<evidence type="ECO:0000313" key="3">
    <source>
        <dbReference type="Proteomes" id="UP000800235"/>
    </source>
</evidence>
<keyword evidence="3" id="KW-1185">Reference proteome</keyword>
<feature type="compositionally biased region" description="Polar residues" evidence="1">
    <location>
        <begin position="1"/>
        <end position="10"/>
    </location>
</feature>
<gene>
    <name evidence="2" type="ORF">EJ08DRAFT_467691</name>
</gene>
<organism evidence="2 3">
    <name type="scientific">Tothia fuscella</name>
    <dbReference type="NCBI Taxonomy" id="1048955"/>
    <lineage>
        <taxon>Eukaryota</taxon>
        <taxon>Fungi</taxon>
        <taxon>Dikarya</taxon>
        <taxon>Ascomycota</taxon>
        <taxon>Pezizomycotina</taxon>
        <taxon>Dothideomycetes</taxon>
        <taxon>Pleosporomycetidae</taxon>
        <taxon>Venturiales</taxon>
        <taxon>Cylindrosympodiaceae</taxon>
        <taxon>Tothia</taxon>
    </lineage>
</organism>
<name>A0A9P4P0I5_9PEZI</name>